<dbReference type="EMBL" id="UOFZ01000165">
    <property type="protein sequence ID" value="VAX14225.1"/>
    <property type="molecule type" value="Genomic_DNA"/>
</dbReference>
<keyword evidence="1" id="KW-0472">Membrane</keyword>
<feature type="domain" description="SHOCT" evidence="2">
    <location>
        <begin position="62"/>
        <end position="88"/>
    </location>
</feature>
<protein>
    <recommendedName>
        <fullName evidence="2">SHOCT domain-containing protein</fullName>
    </recommendedName>
</protein>
<feature type="transmembrane region" description="Helical" evidence="1">
    <location>
        <begin position="12"/>
        <end position="35"/>
    </location>
</feature>
<evidence type="ECO:0000259" key="2">
    <source>
        <dbReference type="Pfam" id="PF09851"/>
    </source>
</evidence>
<keyword evidence="1" id="KW-0812">Transmembrane</keyword>
<keyword evidence="1" id="KW-1133">Transmembrane helix</keyword>
<organism evidence="3">
    <name type="scientific">hydrothermal vent metagenome</name>
    <dbReference type="NCBI Taxonomy" id="652676"/>
    <lineage>
        <taxon>unclassified sequences</taxon>
        <taxon>metagenomes</taxon>
        <taxon>ecological metagenomes</taxon>
    </lineage>
</organism>
<dbReference type="Pfam" id="PF09851">
    <property type="entry name" value="SHOCT"/>
    <property type="match status" value="1"/>
</dbReference>
<proteinExistence type="predicted"/>
<dbReference type="AlphaFoldDB" id="A0A3B1C697"/>
<gene>
    <name evidence="3" type="ORF">MNBD_GAMMA24-1273</name>
</gene>
<evidence type="ECO:0000313" key="3">
    <source>
        <dbReference type="EMBL" id="VAX14225.1"/>
    </source>
</evidence>
<evidence type="ECO:0000256" key="1">
    <source>
        <dbReference type="SAM" id="Phobius"/>
    </source>
</evidence>
<accession>A0A3B1C697</accession>
<sequence length="89" mass="10434">MMGPEHYWWGGMWMFPMAMPIIMLIVMLVVLYLVFGQGRFRMPCGMDHDMHAKGGMQESETAMDILKKRYATGEIDKEEFERIKKDLLS</sequence>
<reference evidence="3" key="1">
    <citation type="submission" date="2018-06" db="EMBL/GenBank/DDBJ databases">
        <authorList>
            <person name="Zhirakovskaya E."/>
        </authorList>
    </citation>
    <scope>NUCLEOTIDE SEQUENCE</scope>
</reference>
<name>A0A3B1C697_9ZZZZ</name>
<dbReference type="InterPro" id="IPR018649">
    <property type="entry name" value="SHOCT"/>
</dbReference>